<protein>
    <submittedName>
        <fullName evidence="2">Uncharacterized protein</fullName>
    </submittedName>
</protein>
<feature type="signal peptide" evidence="1">
    <location>
        <begin position="1"/>
        <end position="20"/>
    </location>
</feature>
<dbReference type="Proteomes" id="UP000295351">
    <property type="component" value="Unassembled WGS sequence"/>
</dbReference>
<comment type="caution">
    <text evidence="2">The sequence shown here is derived from an EMBL/GenBank/DDBJ whole genome shotgun (WGS) entry which is preliminary data.</text>
</comment>
<sequence>MIGRMAMMAALVGLALPAAAGARPLDDLLQGFDDACDYSDALAGLLQSSYAFARKEGAIAIPAGYEAVFGPPSVRPQDEYLHIVLPVTGGTWRGVPVKEIEVYITALASGFSYHAVIFPADALEAAEAAFRERGLAAQEKLAKQDEAGFGWDTGFVVTDGVPRYQCDLST</sequence>
<gene>
    <name evidence="2" type="ORF">EV665_106105</name>
</gene>
<dbReference type="RefSeq" id="WP_133034308.1">
    <property type="nucleotide sequence ID" value="NZ_BAABEI010000012.1"/>
</dbReference>
<dbReference type="EMBL" id="SLVX01000006">
    <property type="protein sequence ID" value="TCN45628.1"/>
    <property type="molecule type" value="Genomic_DNA"/>
</dbReference>
<keyword evidence="1" id="KW-0732">Signal</keyword>
<reference evidence="2 3" key="1">
    <citation type="submission" date="2019-03" db="EMBL/GenBank/DDBJ databases">
        <title>Genomic Encyclopedia of Type Strains, Phase IV (KMG-IV): sequencing the most valuable type-strain genomes for metagenomic binning, comparative biology and taxonomic classification.</title>
        <authorList>
            <person name="Goeker M."/>
        </authorList>
    </citation>
    <scope>NUCLEOTIDE SEQUENCE [LARGE SCALE GENOMIC DNA]</scope>
    <source>
        <strain evidence="2 3">DSM 18401</strain>
    </source>
</reference>
<dbReference type="AlphaFoldDB" id="A0A4R2CVJ0"/>
<accession>A0A4R2CVJ0</accession>
<proteinExistence type="predicted"/>
<feature type="chain" id="PRO_5020858664" evidence="1">
    <location>
        <begin position="21"/>
        <end position="170"/>
    </location>
</feature>
<evidence type="ECO:0000313" key="2">
    <source>
        <dbReference type="EMBL" id="TCN45628.1"/>
    </source>
</evidence>
<name>A0A4R2CVJ0_SHIGR</name>
<organism evidence="2 3">
    <name type="scientific">Shinella granuli</name>
    <dbReference type="NCBI Taxonomy" id="323621"/>
    <lineage>
        <taxon>Bacteria</taxon>
        <taxon>Pseudomonadati</taxon>
        <taxon>Pseudomonadota</taxon>
        <taxon>Alphaproteobacteria</taxon>
        <taxon>Hyphomicrobiales</taxon>
        <taxon>Rhizobiaceae</taxon>
        <taxon>Shinella</taxon>
    </lineage>
</organism>
<evidence type="ECO:0000313" key="3">
    <source>
        <dbReference type="Proteomes" id="UP000295351"/>
    </source>
</evidence>
<keyword evidence="3" id="KW-1185">Reference proteome</keyword>
<evidence type="ECO:0000256" key="1">
    <source>
        <dbReference type="SAM" id="SignalP"/>
    </source>
</evidence>